<protein>
    <submittedName>
        <fullName evidence="2">Uncharacterized protein</fullName>
    </submittedName>
</protein>
<evidence type="ECO:0000256" key="1">
    <source>
        <dbReference type="SAM" id="MobiDB-lite"/>
    </source>
</evidence>
<dbReference type="Proteomes" id="UP000034810">
    <property type="component" value="Unassembled WGS sequence"/>
</dbReference>
<reference evidence="2 3" key="1">
    <citation type="journal article" date="2015" name="Nature">
        <title>rRNA introns, odd ribosomes, and small enigmatic genomes across a large radiation of phyla.</title>
        <authorList>
            <person name="Brown C.T."/>
            <person name="Hug L.A."/>
            <person name="Thomas B.C."/>
            <person name="Sharon I."/>
            <person name="Castelle C.J."/>
            <person name="Singh A."/>
            <person name="Wilkins M.J."/>
            <person name="Williams K.H."/>
            <person name="Banfield J.F."/>
        </authorList>
    </citation>
    <scope>NUCLEOTIDE SEQUENCE [LARGE SCALE GENOMIC DNA]</scope>
</reference>
<evidence type="ECO:0000313" key="3">
    <source>
        <dbReference type="Proteomes" id="UP000034810"/>
    </source>
</evidence>
<proteinExistence type="predicted"/>
<accession>A0A0G1C6A0</accession>
<sequence>MYVYRQTEQGLWTVGFYTPKGEWIPESDHGSATSAARRVHWLNGGQKEDNPDQRAI</sequence>
<evidence type="ECO:0000313" key="2">
    <source>
        <dbReference type="EMBL" id="KKS81185.1"/>
    </source>
</evidence>
<dbReference type="EMBL" id="LCFA01000026">
    <property type="protein sequence ID" value="KKS81185.1"/>
    <property type="molecule type" value="Genomic_DNA"/>
</dbReference>
<organism evidence="2 3">
    <name type="scientific">Candidatus Wolfebacteria bacterium GW2011_GWC1_43_10</name>
    <dbReference type="NCBI Taxonomy" id="1619011"/>
    <lineage>
        <taxon>Bacteria</taxon>
        <taxon>Candidatus Wolfeibacteriota</taxon>
    </lineage>
</organism>
<gene>
    <name evidence="2" type="ORF">UV58_C0026G0005</name>
</gene>
<name>A0A0G1C6A0_9BACT</name>
<feature type="compositionally biased region" description="Basic and acidic residues" evidence="1">
    <location>
        <begin position="46"/>
        <end position="56"/>
    </location>
</feature>
<feature type="region of interest" description="Disordered" evidence="1">
    <location>
        <begin position="25"/>
        <end position="56"/>
    </location>
</feature>
<dbReference type="AlphaFoldDB" id="A0A0G1C6A0"/>
<comment type="caution">
    <text evidence="2">The sequence shown here is derived from an EMBL/GenBank/DDBJ whole genome shotgun (WGS) entry which is preliminary data.</text>
</comment>